<evidence type="ECO:0008006" key="4">
    <source>
        <dbReference type="Google" id="ProtNLM"/>
    </source>
</evidence>
<reference evidence="2" key="1">
    <citation type="submission" date="2018-07" db="EMBL/GenBank/DDBJ databases">
        <authorList>
            <person name="Wilson K.M."/>
            <person name="Ely B."/>
        </authorList>
    </citation>
    <scope>NUCLEOTIDE SEQUENCE</scope>
</reference>
<organism evidence="2 3">
    <name type="scientific">Caulobacter phage CcrSC</name>
    <dbReference type="NCBI Taxonomy" id="2283272"/>
    <lineage>
        <taxon>Viruses</taxon>
        <taxon>Duplodnaviria</taxon>
        <taxon>Heunggongvirae</taxon>
        <taxon>Uroviricota</taxon>
        <taxon>Caudoviricetes</taxon>
        <taxon>Jeanschmidtviridae</taxon>
        <taxon>Bertelyvirus</taxon>
        <taxon>Bertelyvirus SC</taxon>
    </lineage>
</organism>
<protein>
    <recommendedName>
        <fullName evidence="4">A1 protein</fullName>
    </recommendedName>
</protein>
<evidence type="ECO:0000313" key="2">
    <source>
        <dbReference type="EMBL" id="AXQ69764.1"/>
    </source>
</evidence>
<dbReference type="Proteomes" id="UP000259683">
    <property type="component" value="Segment"/>
</dbReference>
<feature type="coiled-coil region" evidence="1">
    <location>
        <begin position="17"/>
        <end position="44"/>
    </location>
</feature>
<name>A0A385ED06_9CAUD</name>
<reference evidence="2" key="2">
    <citation type="submission" date="2021-07" db="EMBL/GenBank/DDBJ databases">
        <title>Giant CbK-like Caulobacter bacteriophages have genetically divergent genomes.</title>
        <authorList>
            <person name="Wilson K."/>
            <person name="Ely B."/>
        </authorList>
    </citation>
    <scope>NUCLEOTIDE SEQUENCE</scope>
</reference>
<accession>A0A385ED06</accession>
<evidence type="ECO:0000256" key="1">
    <source>
        <dbReference type="SAM" id="Coils"/>
    </source>
</evidence>
<dbReference type="EMBL" id="MH588547">
    <property type="protein sequence ID" value="AXQ69764.1"/>
    <property type="molecule type" value="Genomic_DNA"/>
</dbReference>
<gene>
    <name evidence="2" type="ORF">CcrSC_gp182</name>
</gene>
<keyword evidence="1" id="KW-0175">Coiled coil</keyword>
<sequence length="630" mass="71141">MGWLYPQYDQEPAPEPREYTEAEAIAARARLEEARAERAEEIADWLTNGPNHYRPSEAEVEAAETQVVEDVPRKVKLEGLTLTELASLAHTEILALVKKAGGQRAFARKTGIPRTTLQGYLNKSREDPFGHRPAPEPVEMITDFGPAMRRVVRRFILTSAQDGTKVHEPFLRNLEAYVSYLNTPEGDTCELFVAGFTYNKSLFEDHSKQKVFWPESIKKYMRDERLRFNDRVDFCAEMNTLPTAVSPLSGFDGYTHDKWGIFPHPKVQLVSVPTMAHKPAKMNMTTGAVTMPNYVPKKAGLKAAFHHIIGAVILEMDARGRFFCRHLIADEADGSFYDLDRFVFDGEVTTGHRARALTPGDVHVFQIDPMVSAVTFGMSPTNLEHEEHGRVWEATDQVSIIDHLRPEYLFIHDVCDFRVRNHHSIADPLDRFRLFVDGTESVEDELKEVAFFLSTVGREDMQTVVVESNHDLALKKWLNTADYRHDPVNALFFLRCQTASYEAVANRIDHFSIFEHVMKTSFEDYDCKDVVFLREDDTFVVDGVEMANHGHNGANGSRGNIKQFSKVASKVTIGHSHSAGINDGAVQTGTSTKMKLGYNKGPGSWSWSHALQYQNGKRTLLTIQDGLAYL</sequence>
<keyword evidence="3" id="KW-1185">Reference proteome</keyword>
<evidence type="ECO:0000313" key="3">
    <source>
        <dbReference type="Proteomes" id="UP000259683"/>
    </source>
</evidence>
<proteinExistence type="predicted"/>